<keyword evidence="2" id="KW-1185">Reference proteome</keyword>
<proteinExistence type="predicted"/>
<dbReference type="RefSeq" id="WP_388234845.1">
    <property type="nucleotide sequence ID" value="NZ_JBHVZQ010000010.1"/>
</dbReference>
<comment type="caution">
    <text evidence="1">The sequence shown here is derived from an EMBL/GenBank/DDBJ whole genome shotgun (WGS) entry which is preliminary data.</text>
</comment>
<dbReference type="EMBL" id="JBHVZQ010000010">
    <property type="protein sequence ID" value="MFF1274723.1"/>
    <property type="molecule type" value="Genomic_DNA"/>
</dbReference>
<name>A0ABW6Q7C8_9ACTN</name>
<evidence type="ECO:0000313" key="2">
    <source>
        <dbReference type="Proteomes" id="UP001601627"/>
    </source>
</evidence>
<evidence type="ECO:0000313" key="1">
    <source>
        <dbReference type="EMBL" id="MFF1274723.1"/>
    </source>
</evidence>
<reference evidence="1 2" key="1">
    <citation type="submission" date="2024-09" db="EMBL/GenBank/DDBJ databases">
        <title>The Natural Products Discovery Center: Release of the First 8490 Sequenced Strains for Exploring Actinobacteria Biosynthetic Diversity.</title>
        <authorList>
            <person name="Kalkreuter E."/>
            <person name="Kautsar S.A."/>
            <person name="Yang D."/>
            <person name="Bader C.D."/>
            <person name="Teijaro C.N."/>
            <person name="Fluegel L."/>
            <person name="Davis C.M."/>
            <person name="Simpson J.R."/>
            <person name="Lauterbach L."/>
            <person name="Steele A.D."/>
            <person name="Gui C."/>
            <person name="Meng S."/>
            <person name="Li G."/>
            <person name="Viehrig K."/>
            <person name="Ye F."/>
            <person name="Su P."/>
            <person name="Kiefer A.F."/>
            <person name="Nichols A."/>
            <person name="Cepeda A.J."/>
            <person name="Yan W."/>
            <person name="Fan B."/>
            <person name="Jiang Y."/>
            <person name="Adhikari A."/>
            <person name="Zheng C.-J."/>
            <person name="Schuster L."/>
            <person name="Cowan T.M."/>
            <person name="Smanski M.J."/>
            <person name="Chevrette M.G."/>
            <person name="De Carvalho L.P.S."/>
            <person name="Shen B."/>
        </authorList>
    </citation>
    <scope>NUCLEOTIDE SEQUENCE [LARGE SCALE GENOMIC DNA]</scope>
    <source>
        <strain evidence="1 2">NPDC058328</strain>
    </source>
</reference>
<accession>A0ABW6Q7C8</accession>
<organism evidence="1 2">
    <name type="scientific">Streptomyces marokkonensis</name>
    <dbReference type="NCBI Taxonomy" id="324855"/>
    <lineage>
        <taxon>Bacteria</taxon>
        <taxon>Bacillati</taxon>
        <taxon>Actinomycetota</taxon>
        <taxon>Actinomycetes</taxon>
        <taxon>Kitasatosporales</taxon>
        <taxon>Streptomycetaceae</taxon>
        <taxon>Streptomyces</taxon>
    </lineage>
</organism>
<sequence length="82" mass="7986">MGAAGDDGRAGGDIAVVGHADLSPDTPVLVESAPAVWDGSPSDGRDATAHLVTCARARGVPVEVVWPAGAAREAVPATGAEG</sequence>
<protein>
    <submittedName>
        <fullName evidence="1">Uncharacterized protein</fullName>
    </submittedName>
</protein>
<dbReference type="Proteomes" id="UP001601627">
    <property type="component" value="Unassembled WGS sequence"/>
</dbReference>
<gene>
    <name evidence="1" type="ORF">ACFVZC_15095</name>
</gene>